<organism evidence="2 4">
    <name type="scientific">Enterococcus durans</name>
    <dbReference type="NCBI Taxonomy" id="53345"/>
    <lineage>
        <taxon>Bacteria</taxon>
        <taxon>Bacillati</taxon>
        <taxon>Bacillota</taxon>
        <taxon>Bacilli</taxon>
        <taxon>Lactobacillales</taxon>
        <taxon>Enterococcaceae</taxon>
        <taxon>Enterococcus</taxon>
    </lineage>
</organism>
<evidence type="ECO:0000256" key="1">
    <source>
        <dbReference type="SAM" id="Phobius"/>
    </source>
</evidence>
<evidence type="ECO:0000313" key="3">
    <source>
        <dbReference type="EMBL" id="STP29368.1"/>
    </source>
</evidence>
<evidence type="ECO:0000313" key="5">
    <source>
        <dbReference type="Proteomes" id="UP000254070"/>
    </source>
</evidence>
<keyword evidence="1" id="KW-0812">Transmembrane</keyword>
<keyword evidence="1" id="KW-0472">Membrane</keyword>
<accession>A0A367CIB4</accession>
<evidence type="ECO:0000313" key="2">
    <source>
        <dbReference type="EMBL" id="RCA12355.1"/>
    </source>
</evidence>
<keyword evidence="1" id="KW-1133">Transmembrane helix</keyword>
<feature type="transmembrane region" description="Helical" evidence="1">
    <location>
        <begin position="56"/>
        <end position="73"/>
    </location>
</feature>
<dbReference type="EMBL" id="UGIF01000002">
    <property type="protein sequence ID" value="STP29368.1"/>
    <property type="molecule type" value="Genomic_DNA"/>
</dbReference>
<dbReference type="Proteomes" id="UP000254070">
    <property type="component" value="Unassembled WGS sequence"/>
</dbReference>
<dbReference type="Proteomes" id="UP000252797">
    <property type="component" value="Unassembled WGS sequence"/>
</dbReference>
<name>A0A367CIB4_9ENTE</name>
<protein>
    <submittedName>
        <fullName evidence="3">PrgI family protein</fullName>
    </submittedName>
</protein>
<dbReference type="Pfam" id="PF12666">
    <property type="entry name" value="PrgI"/>
    <property type="match status" value="1"/>
</dbReference>
<feature type="transmembrane region" description="Helical" evidence="1">
    <location>
        <begin position="19"/>
        <end position="44"/>
    </location>
</feature>
<reference evidence="2 4" key="1">
    <citation type="submission" date="2015-06" db="EMBL/GenBank/DDBJ databases">
        <title>The Genome Sequence of Enterococcus durans 4EA1.</title>
        <authorList>
            <consortium name="The Broad Institute Genomics Platform"/>
            <consortium name="The Broad Institute Genome Sequencing Center for Infectious Disease"/>
            <person name="Earl A.M."/>
            <person name="Van Tyne D."/>
            <person name="Lebreton F."/>
            <person name="Saavedra J.T."/>
            <person name="Gilmore M.S."/>
            <person name="Manson Mcguire A."/>
            <person name="Clock S."/>
            <person name="Crupain M."/>
            <person name="Rangan U."/>
            <person name="Young S."/>
            <person name="Abouelleil A."/>
            <person name="Cao P."/>
            <person name="Chapman S.B."/>
            <person name="Griggs A."/>
            <person name="Priest M."/>
            <person name="Shea T."/>
            <person name="Wortman J."/>
            <person name="Nusbaum C."/>
            <person name="Birren B."/>
        </authorList>
    </citation>
    <scope>NUCLEOTIDE SEQUENCE [LARGE SCALE GENOMIC DNA]</scope>
    <source>
        <strain evidence="2 4">4EA1</strain>
    </source>
</reference>
<dbReference type="InterPro" id="IPR024414">
    <property type="entry name" value="Uncharacterised_PrgI"/>
</dbReference>
<evidence type="ECO:0000313" key="4">
    <source>
        <dbReference type="Proteomes" id="UP000252797"/>
    </source>
</evidence>
<dbReference type="GeneID" id="56743195"/>
<reference evidence="3 5" key="2">
    <citation type="submission" date="2018-06" db="EMBL/GenBank/DDBJ databases">
        <authorList>
            <consortium name="Pathogen Informatics"/>
            <person name="Doyle S."/>
        </authorList>
    </citation>
    <scope>NUCLEOTIDE SEQUENCE [LARGE SCALE GENOMIC DNA]</scope>
    <source>
        <strain evidence="3 5">NCTC8129</strain>
    </source>
</reference>
<dbReference type="EMBL" id="LEPB01000001">
    <property type="protein sequence ID" value="RCA12355.1"/>
    <property type="molecule type" value="Genomic_DNA"/>
</dbReference>
<sequence length="127" mass="15101">MIAIEVPVRKEILLYKEKLFFGFSLRQFISMMITLSITLIVGLLNHFTWQFSIDDLGIVLMAISSPILSFGWIKPNDLPMEKYLQIRWRYVKLDSYYTYPSIMEVRLDETLAKKETKRSKKYTEYSN</sequence>
<dbReference type="AlphaFoldDB" id="A0A367CIB4"/>
<gene>
    <name evidence="2" type="ORF">EA71_00562</name>
    <name evidence="3" type="ORF">NCTC8129_01564</name>
</gene>
<dbReference type="RefSeq" id="WP_081134569.1">
    <property type="nucleotide sequence ID" value="NZ_CP022930.1"/>
</dbReference>
<proteinExistence type="predicted"/>